<dbReference type="GO" id="GO:0004803">
    <property type="term" value="F:transposase activity"/>
    <property type="evidence" value="ECO:0007669"/>
    <property type="project" value="InterPro"/>
</dbReference>
<evidence type="ECO:0000313" key="3">
    <source>
        <dbReference type="EMBL" id="ABQ27786.1"/>
    </source>
</evidence>
<sequence length="316" mass="35981">MARKPRIHYPGAVYHVILRGNAGQPIFFKDADRFRLYLFLQESVERFGYRIHGFCCMTNHIHLVVQVADTPLSLIMQNLSLRYTKWVNYTQGRTGHLFQGRYKALLLDADAYLLELVRYVHLNPVRADMVPLPQEYPWSGHRAYLGSEVLPWLTTEWVLSLLGRRTDSARKAYRQFVADGMGEERRNEFHSGTCEGRILGDDGFADDALHKANQLRKREWTLPEIVASVCRRYGIAEEQLKSPGKTRPFSEARALAAVIVQESPHLSLTELGRLFNRDASALGKAAQRMLSRSRADVELAANIEDVRGALSKCPNV</sequence>
<dbReference type="KEGG" id="gur:Gura_3632"/>
<feature type="domain" description="Transposase IS200-like" evidence="2">
    <location>
        <begin position="9"/>
        <end position="123"/>
    </location>
</feature>
<dbReference type="STRING" id="351605.Gura_3632"/>
<dbReference type="HOGENOM" id="CLU_068226_0_0_7"/>
<feature type="domain" description="Chromosomal replication initiator DnaA C-terminal" evidence="1">
    <location>
        <begin position="221"/>
        <end position="289"/>
    </location>
</feature>
<dbReference type="SMART" id="SM01321">
    <property type="entry name" value="Y1_Tnp"/>
    <property type="match status" value="1"/>
</dbReference>
<dbReference type="PANTHER" id="PTHR34322:SF2">
    <property type="entry name" value="TRANSPOSASE IS200-LIKE DOMAIN-CONTAINING PROTEIN"/>
    <property type="match status" value="1"/>
</dbReference>
<keyword evidence="4" id="KW-1185">Reference proteome</keyword>
<dbReference type="GO" id="GO:0006275">
    <property type="term" value="P:regulation of DNA replication"/>
    <property type="evidence" value="ECO:0007669"/>
    <property type="project" value="InterPro"/>
</dbReference>
<dbReference type="Gene3D" id="3.30.70.1290">
    <property type="entry name" value="Transposase IS200-like"/>
    <property type="match status" value="1"/>
</dbReference>
<name>A5G7L8_GEOUR</name>
<dbReference type="AlphaFoldDB" id="A5G7L8"/>
<evidence type="ECO:0000259" key="1">
    <source>
        <dbReference type="SMART" id="SM00760"/>
    </source>
</evidence>
<dbReference type="CDD" id="cd06571">
    <property type="entry name" value="Bac_DnaA_C"/>
    <property type="match status" value="1"/>
</dbReference>
<dbReference type="Gene3D" id="1.10.1750.10">
    <property type="match status" value="1"/>
</dbReference>
<organism evidence="3 4">
    <name type="scientific">Geotalea uraniireducens (strain Rf4)</name>
    <name type="common">Geobacter uraniireducens</name>
    <dbReference type="NCBI Taxonomy" id="351605"/>
    <lineage>
        <taxon>Bacteria</taxon>
        <taxon>Pseudomonadati</taxon>
        <taxon>Thermodesulfobacteriota</taxon>
        <taxon>Desulfuromonadia</taxon>
        <taxon>Geobacterales</taxon>
        <taxon>Geobacteraceae</taxon>
        <taxon>Geotalea</taxon>
    </lineage>
</organism>
<accession>A5G7L8</accession>
<dbReference type="SUPFAM" id="SSF48295">
    <property type="entry name" value="TrpR-like"/>
    <property type="match status" value="1"/>
</dbReference>
<dbReference type="GO" id="GO:0043565">
    <property type="term" value="F:sequence-specific DNA binding"/>
    <property type="evidence" value="ECO:0007669"/>
    <property type="project" value="InterPro"/>
</dbReference>
<dbReference type="InterPro" id="IPR010921">
    <property type="entry name" value="Trp_repressor/repl_initiator"/>
</dbReference>
<dbReference type="PANTHER" id="PTHR34322">
    <property type="entry name" value="TRANSPOSASE, Y1_TNP DOMAIN-CONTAINING"/>
    <property type="match status" value="1"/>
</dbReference>
<proteinExistence type="predicted"/>
<dbReference type="GO" id="GO:0005524">
    <property type="term" value="F:ATP binding"/>
    <property type="evidence" value="ECO:0007669"/>
    <property type="project" value="InterPro"/>
</dbReference>
<dbReference type="Pfam" id="PF08299">
    <property type="entry name" value="Bac_DnaA_C"/>
    <property type="match status" value="1"/>
</dbReference>
<dbReference type="Proteomes" id="UP000006695">
    <property type="component" value="Chromosome"/>
</dbReference>
<evidence type="ECO:0008006" key="5">
    <source>
        <dbReference type="Google" id="ProtNLM"/>
    </source>
</evidence>
<dbReference type="SUPFAM" id="SSF143422">
    <property type="entry name" value="Transposase IS200-like"/>
    <property type="match status" value="1"/>
</dbReference>
<dbReference type="InterPro" id="IPR013159">
    <property type="entry name" value="DnaA_C"/>
</dbReference>
<dbReference type="GO" id="GO:0006313">
    <property type="term" value="P:DNA transposition"/>
    <property type="evidence" value="ECO:0007669"/>
    <property type="project" value="InterPro"/>
</dbReference>
<dbReference type="InterPro" id="IPR036515">
    <property type="entry name" value="Transposase_17_sf"/>
</dbReference>
<dbReference type="EMBL" id="CP000698">
    <property type="protein sequence ID" value="ABQ27786.1"/>
    <property type="molecule type" value="Genomic_DNA"/>
</dbReference>
<dbReference type="GO" id="GO:0006270">
    <property type="term" value="P:DNA replication initiation"/>
    <property type="evidence" value="ECO:0007669"/>
    <property type="project" value="InterPro"/>
</dbReference>
<dbReference type="InterPro" id="IPR002686">
    <property type="entry name" value="Transposase_17"/>
</dbReference>
<dbReference type="Pfam" id="PF01797">
    <property type="entry name" value="Y1_Tnp"/>
    <property type="match status" value="1"/>
</dbReference>
<protein>
    <recommendedName>
        <fullName evidence="5">Transposase</fullName>
    </recommendedName>
</protein>
<dbReference type="SMART" id="SM00760">
    <property type="entry name" value="Bac_DnaA_C"/>
    <property type="match status" value="1"/>
</dbReference>
<dbReference type="RefSeq" id="WP_011940440.1">
    <property type="nucleotide sequence ID" value="NC_009483.1"/>
</dbReference>
<evidence type="ECO:0000259" key="2">
    <source>
        <dbReference type="SMART" id="SM01321"/>
    </source>
</evidence>
<dbReference type="OrthoDB" id="9800147at2"/>
<reference evidence="3 4" key="1">
    <citation type="submission" date="2007-05" db="EMBL/GenBank/DDBJ databases">
        <title>Complete sequence of Geobacter uraniireducens Rf4.</title>
        <authorList>
            <consortium name="US DOE Joint Genome Institute"/>
            <person name="Copeland A."/>
            <person name="Lucas S."/>
            <person name="Lapidus A."/>
            <person name="Barry K."/>
            <person name="Detter J.C."/>
            <person name="Glavina del Rio T."/>
            <person name="Hammon N."/>
            <person name="Israni S."/>
            <person name="Dalin E."/>
            <person name="Tice H."/>
            <person name="Pitluck S."/>
            <person name="Chertkov O."/>
            <person name="Brettin T."/>
            <person name="Bruce D."/>
            <person name="Han C."/>
            <person name="Schmutz J."/>
            <person name="Larimer F."/>
            <person name="Land M."/>
            <person name="Hauser L."/>
            <person name="Kyrpides N."/>
            <person name="Mikhailova N."/>
            <person name="Shelobolina E."/>
            <person name="Aklujkar M."/>
            <person name="Lovley D."/>
            <person name="Richardson P."/>
        </authorList>
    </citation>
    <scope>NUCLEOTIDE SEQUENCE [LARGE SCALE GENOMIC DNA]</scope>
    <source>
        <strain evidence="3 4">Rf4</strain>
    </source>
</reference>
<evidence type="ECO:0000313" key="4">
    <source>
        <dbReference type="Proteomes" id="UP000006695"/>
    </source>
</evidence>
<gene>
    <name evidence="3" type="ordered locus">Gura_3632</name>
</gene>